<proteinExistence type="inferred from homology"/>
<sequence length="307" mass="34342">MDELQLQDTSNHSKKRKLEHNKKKKNKAKLSETPKKQKTSKKMQKLYQKRVAEYNSDNDEDVQSEGSSGHVSEEEEIGKFSDTDEEGKKETGSQKPDTSVGVIKFSEGSKAFRMAFMKIMKKKVTEDFLGPILSGDKKLIAKKLTAEEDENAQKASRKEKLLKLNQVKEKGHVRPANFLDTKEKLLISLATKGVVKLFNAVNKAQLVQKGVRVSKSKDAKELGKKSKEAFLAELRKESLPTRFNPMTSSVNKATKTEEGKNNDPGWALLRDNYMLTSSKLKDWDKMPGGAATAVSAETLVDSSSDEE</sequence>
<protein>
    <recommendedName>
        <fullName evidence="5">RRP15-like protein</fullName>
    </recommendedName>
</protein>
<evidence type="ECO:0000256" key="2">
    <source>
        <dbReference type="SAM" id="MobiDB-lite"/>
    </source>
</evidence>
<reference evidence="4" key="1">
    <citation type="journal article" date="2013" name="Science">
        <title>The Amborella genome and the evolution of flowering plants.</title>
        <authorList>
            <consortium name="Amborella Genome Project"/>
        </authorList>
    </citation>
    <scope>NUCLEOTIDE SEQUENCE [LARGE SCALE GENOMIC DNA]</scope>
</reference>
<dbReference type="eggNOG" id="KOG2974">
    <property type="taxonomic scope" value="Eukaryota"/>
</dbReference>
<feature type="compositionally biased region" description="Basic residues" evidence="2">
    <location>
        <begin position="36"/>
        <end position="48"/>
    </location>
</feature>
<gene>
    <name evidence="3" type="ORF">AMTR_s00169p00054520</name>
</gene>
<name>W1PQR5_AMBTC</name>
<organism evidence="3 4">
    <name type="scientific">Amborella trichopoda</name>
    <dbReference type="NCBI Taxonomy" id="13333"/>
    <lineage>
        <taxon>Eukaryota</taxon>
        <taxon>Viridiplantae</taxon>
        <taxon>Streptophyta</taxon>
        <taxon>Embryophyta</taxon>
        <taxon>Tracheophyta</taxon>
        <taxon>Spermatophyta</taxon>
        <taxon>Magnoliopsida</taxon>
        <taxon>Amborellales</taxon>
        <taxon>Amborellaceae</taxon>
        <taxon>Amborella</taxon>
    </lineage>
</organism>
<dbReference type="OMA" id="ARDYNSE"/>
<dbReference type="PANTHER" id="PTHR13245">
    <property type="entry name" value="RRP15-LIKE PROTEIN"/>
    <property type="match status" value="1"/>
</dbReference>
<accession>W1PQR5</accession>
<dbReference type="STRING" id="13333.W1PQR5"/>
<dbReference type="PANTHER" id="PTHR13245:SF14">
    <property type="entry name" value="RRP15-LIKE PROTEIN"/>
    <property type="match status" value="1"/>
</dbReference>
<feature type="region of interest" description="Disordered" evidence="2">
    <location>
        <begin position="1"/>
        <end position="101"/>
    </location>
</feature>
<dbReference type="EMBL" id="KI392972">
    <property type="protein sequence ID" value="ERN10139.1"/>
    <property type="molecule type" value="Genomic_DNA"/>
</dbReference>
<dbReference type="GO" id="GO:0000470">
    <property type="term" value="P:maturation of LSU-rRNA"/>
    <property type="evidence" value="ECO:0000318"/>
    <property type="project" value="GO_Central"/>
</dbReference>
<dbReference type="Pfam" id="PF07890">
    <property type="entry name" value="Rrp15p"/>
    <property type="match status" value="1"/>
</dbReference>
<feature type="compositionally biased region" description="Polar residues" evidence="2">
    <location>
        <begin position="1"/>
        <end position="10"/>
    </location>
</feature>
<dbReference type="KEGG" id="atr:18438309"/>
<evidence type="ECO:0000313" key="4">
    <source>
        <dbReference type="Proteomes" id="UP000017836"/>
    </source>
</evidence>
<dbReference type="HOGENOM" id="CLU_057787_0_0_1"/>
<dbReference type="OrthoDB" id="20949at2759"/>
<evidence type="ECO:0000256" key="1">
    <source>
        <dbReference type="ARBA" id="ARBA00007462"/>
    </source>
</evidence>
<dbReference type="InterPro" id="IPR012459">
    <property type="entry name" value="Rrp15"/>
</dbReference>
<dbReference type="AlphaFoldDB" id="W1PQR5"/>
<dbReference type="GO" id="GO:0030687">
    <property type="term" value="C:preribosome, large subunit precursor"/>
    <property type="evidence" value="ECO:0000318"/>
    <property type="project" value="GO_Central"/>
</dbReference>
<comment type="similarity">
    <text evidence="1">Belongs to the RRP15 family.</text>
</comment>
<keyword evidence="4" id="KW-1185">Reference proteome</keyword>
<dbReference type="Proteomes" id="UP000017836">
    <property type="component" value="Unassembled WGS sequence"/>
</dbReference>
<dbReference type="GO" id="GO:0000460">
    <property type="term" value="P:maturation of 5.8S rRNA"/>
    <property type="evidence" value="ECO:0000318"/>
    <property type="project" value="GO_Central"/>
</dbReference>
<feature type="compositionally biased region" description="Basic residues" evidence="2">
    <location>
        <begin position="12"/>
        <end position="28"/>
    </location>
</feature>
<feature type="compositionally biased region" description="Polar residues" evidence="2">
    <location>
        <begin position="244"/>
        <end position="253"/>
    </location>
</feature>
<feature type="region of interest" description="Disordered" evidence="2">
    <location>
        <begin position="242"/>
        <end position="267"/>
    </location>
</feature>
<evidence type="ECO:0000313" key="3">
    <source>
        <dbReference type="EMBL" id="ERN10139.1"/>
    </source>
</evidence>
<dbReference type="Gramene" id="ERN10139">
    <property type="protein sequence ID" value="ERN10139"/>
    <property type="gene ID" value="AMTR_s00169p00054520"/>
</dbReference>
<evidence type="ECO:0008006" key="5">
    <source>
        <dbReference type="Google" id="ProtNLM"/>
    </source>
</evidence>
<feature type="compositionally biased region" description="Basic and acidic residues" evidence="2">
    <location>
        <begin position="77"/>
        <end position="92"/>
    </location>
</feature>